<evidence type="ECO:0000256" key="5">
    <source>
        <dbReference type="ARBA" id="ARBA00022862"/>
    </source>
</evidence>
<dbReference type="InterPro" id="IPR036249">
    <property type="entry name" value="Thioredoxin-like_sf"/>
</dbReference>
<dbReference type="STRING" id="576131.SAMN05444486_102604"/>
<dbReference type="CDD" id="cd03017">
    <property type="entry name" value="PRX_BCP"/>
    <property type="match status" value="1"/>
</dbReference>
<name>A0A1H3KKH9_9RHOB</name>
<dbReference type="Pfam" id="PF00578">
    <property type="entry name" value="AhpC-TSA"/>
    <property type="match status" value="1"/>
</dbReference>
<dbReference type="InterPro" id="IPR050924">
    <property type="entry name" value="Peroxiredoxin_BCP/PrxQ"/>
</dbReference>
<organism evidence="15 16">
    <name type="scientific">Lentibacter algarum</name>
    <dbReference type="NCBI Taxonomy" id="576131"/>
    <lineage>
        <taxon>Bacteria</taxon>
        <taxon>Pseudomonadati</taxon>
        <taxon>Pseudomonadota</taxon>
        <taxon>Alphaproteobacteria</taxon>
        <taxon>Rhodobacterales</taxon>
        <taxon>Roseobacteraceae</taxon>
        <taxon>Lentibacter</taxon>
    </lineage>
</organism>
<dbReference type="PANTHER" id="PTHR42801:SF4">
    <property type="entry name" value="AHPC_TSA FAMILY PROTEIN"/>
    <property type="match status" value="1"/>
</dbReference>
<evidence type="ECO:0000256" key="8">
    <source>
        <dbReference type="ARBA" id="ARBA00023284"/>
    </source>
</evidence>
<evidence type="ECO:0000256" key="2">
    <source>
        <dbReference type="ARBA" id="ARBA00011245"/>
    </source>
</evidence>
<reference evidence="15 16" key="1">
    <citation type="submission" date="2016-10" db="EMBL/GenBank/DDBJ databases">
        <authorList>
            <person name="de Groot N.N."/>
        </authorList>
    </citation>
    <scope>NUCLEOTIDE SEQUENCE [LARGE SCALE GENOMIC DNA]</scope>
    <source>
        <strain evidence="15 16">DSM 24677</strain>
    </source>
</reference>
<sequence length="154" mass="16696">MTQDTQFPAPDFSLPSDTGETVSLAGLKGQAFVLFFYPRDNTPGCTTEAKGFSADMSAFEAAGARVFGVSKDSLESHGKFRAKQDLTVPLLSDEHGSLCEDLDVWKEKKMYGKSFMGVERSTFLIDGAGTVVRAWRKVKVPGHVEDVLAAVKAL</sequence>
<dbReference type="PROSITE" id="PS51352">
    <property type="entry name" value="THIOREDOXIN_2"/>
    <property type="match status" value="1"/>
</dbReference>
<evidence type="ECO:0000256" key="4">
    <source>
        <dbReference type="ARBA" id="ARBA00022559"/>
    </source>
</evidence>
<gene>
    <name evidence="15" type="ORF">SAMN05444486_102604</name>
</gene>
<protein>
    <recommendedName>
        <fullName evidence="3">thioredoxin-dependent peroxiredoxin</fullName>
        <ecNumber evidence="3">1.11.1.24</ecNumber>
    </recommendedName>
    <alternativeName>
        <fullName evidence="9">Thioredoxin peroxidase</fullName>
    </alternativeName>
    <alternativeName>
        <fullName evidence="11">Thioredoxin-dependent peroxiredoxin Bcp</fullName>
    </alternativeName>
</protein>
<dbReference type="GeneID" id="78124671"/>
<dbReference type="GO" id="GO:0045454">
    <property type="term" value="P:cell redox homeostasis"/>
    <property type="evidence" value="ECO:0007669"/>
    <property type="project" value="TreeGrafter"/>
</dbReference>
<dbReference type="FunFam" id="3.40.30.10:FF:000007">
    <property type="entry name" value="Thioredoxin-dependent thiol peroxidase"/>
    <property type="match status" value="1"/>
</dbReference>
<dbReference type="EMBL" id="FNPR01000002">
    <property type="protein sequence ID" value="SDY52647.1"/>
    <property type="molecule type" value="Genomic_DNA"/>
</dbReference>
<comment type="function">
    <text evidence="1">Thiol-specific peroxidase that catalyzes the reduction of hydrogen peroxide and organic hydroperoxides to water and alcohols, respectively. Plays a role in cell protection against oxidative stress by detoxifying peroxides and as sensor of hydrogen peroxide-mediated signaling events.</text>
</comment>
<accession>A0A1H3KKH9</accession>
<comment type="catalytic activity">
    <reaction evidence="12">
        <text>a hydroperoxide + [thioredoxin]-dithiol = an alcohol + [thioredoxin]-disulfide + H2O</text>
        <dbReference type="Rhea" id="RHEA:62620"/>
        <dbReference type="Rhea" id="RHEA-COMP:10698"/>
        <dbReference type="Rhea" id="RHEA-COMP:10700"/>
        <dbReference type="ChEBI" id="CHEBI:15377"/>
        <dbReference type="ChEBI" id="CHEBI:29950"/>
        <dbReference type="ChEBI" id="CHEBI:30879"/>
        <dbReference type="ChEBI" id="CHEBI:35924"/>
        <dbReference type="ChEBI" id="CHEBI:50058"/>
        <dbReference type="EC" id="1.11.1.24"/>
    </reaction>
</comment>
<dbReference type="GO" id="GO:0005737">
    <property type="term" value="C:cytoplasm"/>
    <property type="evidence" value="ECO:0007669"/>
    <property type="project" value="TreeGrafter"/>
</dbReference>
<dbReference type="Gene3D" id="3.40.30.10">
    <property type="entry name" value="Glutaredoxin"/>
    <property type="match status" value="1"/>
</dbReference>
<evidence type="ECO:0000256" key="12">
    <source>
        <dbReference type="ARBA" id="ARBA00049091"/>
    </source>
</evidence>
<evidence type="ECO:0000256" key="10">
    <source>
        <dbReference type="ARBA" id="ARBA00038489"/>
    </source>
</evidence>
<dbReference type="Proteomes" id="UP000199026">
    <property type="component" value="Unassembled WGS sequence"/>
</dbReference>
<evidence type="ECO:0000256" key="9">
    <source>
        <dbReference type="ARBA" id="ARBA00032824"/>
    </source>
</evidence>
<keyword evidence="5" id="KW-0049">Antioxidant</keyword>
<keyword evidence="16" id="KW-1185">Reference proteome</keyword>
<evidence type="ECO:0000256" key="1">
    <source>
        <dbReference type="ARBA" id="ARBA00003330"/>
    </source>
</evidence>
<evidence type="ECO:0000256" key="11">
    <source>
        <dbReference type="ARBA" id="ARBA00042639"/>
    </source>
</evidence>
<dbReference type="InterPro" id="IPR024706">
    <property type="entry name" value="Peroxiredoxin_AhpC-typ"/>
</dbReference>
<feature type="active site" description="Cysteine sulfenic acid (-SOH) intermediate; for peroxidase activity" evidence="13">
    <location>
        <position position="45"/>
    </location>
</feature>
<comment type="similarity">
    <text evidence="10">Belongs to the peroxiredoxin family. BCP/PrxQ subfamily.</text>
</comment>
<evidence type="ECO:0000259" key="14">
    <source>
        <dbReference type="PROSITE" id="PS51352"/>
    </source>
</evidence>
<dbReference type="SUPFAM" id="SSF52833">
    <property type="entry name" value="Thioredoxin-like"/>
    <property type="match status" value="1"/>
</dbReference>
<dbReference type="PIRSF" id="PIRSF000239">
    <property type="entry name" value="AHPC"/>
    <property type="match status" value="1"/>
</dbReference>
<dbReference type="GO" id="GO:0034599">
    <property type="term" value="P:cellular response to oxidative stress"/>
    <property type="evidence" value="ECO:0007669"/>
    <property type="project" value="TreeGrafter"/>
</dbReference>
<dbReference type="RefSeq" id="WP_089890635.1">
    <property type="nucleotide sequence ID" value="NZ_CALJFH010000012.1"/>
</dbReference>
<evidence type="ECO:0000256" key="7">
    <source>
        <dbReference type="ARBA" id="ARBA00023157"/>
    </source>
</evidence>
<dbReference type="EC" id="1.11.1.24" evidence="3"/>
<dbReference type="AlphaFoldDB" id="A0A1H3KKH9"/>
<dbReference type="OrthoDB" id="9812811at2"/>
<evidence type="ECO:0000256" key="3">
    <source>
        <dbReference type="ARBA" id="ARBA00013017"/>
    </source>
</evidence>
<proteinExistence type="inferred from homology"/>
<evidence type="ECO:0000256" key="13">
    <source>
        <dbReference type="PIRSR" id="PIRSR000239-1"/>
    </source>
</evidence>
<dbReference type="InterPro" id="IPR013766">
    <property type="entry name" value="Thioredoxin_domain"/>
</dbReference>
<evidence type="ECO:0000313" key="16">
    <source>
        <dbReference type="Proteomes" id="UP000199026"/>
    </source>
</evidence>
<dbReference type="GO" id="GO:0008379">
    <property type="term" value="F:thioredoxin peroxidase activity"/>
    <property type="evidence" value="ECO:0007669"/>
    <property type="project" value="TreeGrafter"/>
</dbReference>
<dbReference type="PANTHER" id="PTHR42801">
    <property type="entry name" value="THIOREDOXIN-DEPENDENT PEROXIDE REDUCTASE"/>
    <property type="match status" value="1"/>
</dbReference>
<evidence type="ECO:0000256" key="6">
    <source>
        <dbReference type="ARBA" id="ARBA00023002"/>
    </source>
</evidence>
<dbReference type="InterPro" id="IPR000866">
    <property type="entry name" value="AhpC/TSA"/>
</dbReference>
<evidence type="ECO:0000313" key="15">
    <source>
        <dbReference type="EMBL" id="SDY52647.1"/>
    </source>
</evidence>
<keyword evidence="7" id="KW-1015">Disulfide bond</keyword>
<comment type="subunit">
    <text evidence="2">Monomer.</text>
</comment>
<feature type="domain" description="Thioredoxin" evidence="14">
    <location>
        <begin position="3"/>
        <end position="154"/>
    </location>
</feature>
<keyword evidence="6" id="KW-0560">Oxidoreductase</keyword>
<keyword evidence="8" id="KW-0676">Redox-active center</keyword>
<keyword evidence="4" id="KW-0575">Peroxidase</keyword>